<dbReference type="Proteomes" id="UP000178421">
    <property type="component" value="Unassembled WGS sequence"/>
</dbReference>
<reference evidence="1 2" key="1">
    <citation type="journal article" date="2016" name="Nat. Commun.">
        <title>Thousands of microbial genomes shed light on interconnected biogeochemical processes in an aquifer system.</title>
        <authorList>
            <person name="Anantharaman K."/>
            <person name="Brown C.T."/>
            <person name="Hug L.A."/>
            <person name="Sharon I."/>
            <person name="Castelle C.J."/>
            <person name="Probst A.J."/>
            <person name="Thomas B.C."/>
            <person name="Singh A."/>
            <person name="Wilkins M.J."/>
            <person name="Karaoz U."/>
            <person name="Brodie E.L."/>
            <person name="Williams K.H."/>
            <person name="Hubbard S.S."/>
            <person name="Banfield J.F."/>
        </authorList>
    </citation>
    <scope>NUCLEOTIDE SEQUENCE [LARGE SCALE GENOMIC DNA]</scope>
</reference>
<organism evidence="1 2">
    <name type="scientific">Candidatus Wildermuthbacteria bacterium RIFCSPLOWO2_01_FULL_48_29</name>
    <dbReference type="NCBI Taxonomy" id="1802462"/>
    <lineage>
        <taxon>Bacteria</taxon>
        <taxon>Candidatus Wildermuthiibacteriota</taxon>
    </lineage>
</organism>
<dbReference type="Gene3D" id="1.25.10.90">
    <property type="match status" value="1"/>
</dbReference>
<dbReference type="PANTHER" id="PTHR34070:SF1">
    <property type="entry name" value="DNA ALKYLATION REPAIR PROTEIN"/>
    <property type="match status" value="1"/>
</dbReference>
<sequence length="233" mass="27124">MSPRRLKADLRKFANPKKKKALQRFFKTGLGQYGEGDVFLGVMVPESRSLAVVYKDLPFSDIEKLLASPVHEERLVGLLILVHNFEKGDAKVRKTIYRYYLAHAKHVNNWDLVDLTADKIVGRYLLDNPKEIAILQKLARSKNLWERRIAIIATLQFIKHNQFKPTLQIAQLLMHDEHDLIHKAVGWMLREVGKRDKKVEMDFLKIHRHIMPRLTLRYAIERFSPAEKAKAGI</sequence>
<gene>
    <name evidence="1" type="ORF">A2940_00330</name>
</gene>
<proteinExistence type="predicted"/>
<dbReference type="AlphaFoldDB" id="A0A1G2RMN7"/>
<dbReference type="EMBL" id="MHUH01000005">
    <property type="protein sequence ID" value="OHA74086.1"/>
    <property type="molecule type" value="Genomic_DNA"/>
</dbReference>
<evidence type="ECO:0000313" key="1">
    <source>
        <dbReference type="EMBL" id="OHA74086.1"/>
    </source>
</evidence>
<dbReference type="SUPFAM" id="SSF48371">
    <property type="entry name" value="ARM repeat"/>
    <property type="match status" value="1"/>
</dbReference>
<dbReference type="InterPro" id="IPR014825">
    <property type="entry name" value="DNA_alkylation"/>
</dbReference>
<comment type="caution">
    <text evidence="1">The sequence shown here is derived from an EMBL/GenBank/DDBJ whole genome shotgun (WGS) entry which is preliminary data.</text>
</comment>
<name>A0A1G2RMN7_9BACT</name>
<protein>
    <submittedName>
        <fullName evidence="1">DNA alkylation repair protein</fullName>
    </submittedName>
</protein>
<dbReference type="InterPro" id="IPR016024">
    <property type="entry name" value="ARM-type_fold"/>
</dbReference>
<evidence type="ECO:0000313" key="2">
    <source>
        <dbReference type="Proteomes" id="UP000178421"/>
    </source>
</evidence>
<dbReference type="Pfam" id="PF08713">
    <property type="entry name" value="DNA_alkylation"/>
    <property type="match status" value="1"/>
</dbReference>
<dbReference type="PANTHER" id="PTHR34070">
    <property type="entry name" value="ARMADILLO-TYPE FOLD"/>
    <property type="match status" value="1"/>
</dbReference>
<accession>A0A1G2RMN7</accession>
<dbReference type="CDD" id="cd06561">
    <property type="entry name" value="AlkD_like"/>
    <property type="match status" value="1"/>
</dbReference>